<gene>
    <name evidence="1" type="ORF">LCGC14_0614710</name>
</gene>
<organism evidence="1">
    <name type="scientific">marine sediment metagenome</name>
    <dbReference type="NCBI Taxonomy" id="412755"/>
    <lineage>
        <taxon>unclassified sequences</taxon>
        <taxon>metagenomes</taxon>
        <taxon>ecological metagenomes</taxon>
    </lineage>
</organism>
<dbReference type="Gene3D" id="3.40.50.300">
    <property type="entry name" value="P-loop containing nucleotide triphosphate hydrolases"/>
    <property type="match status" value="1"/>
</dbReference>
<dbReference type="EMBL" id="LAZR01001027">
    <property type="protein sequence ID" value="KKN52251.1"/>
    <property type="molecule type" value="Genomic_DNA"/>
</dbReference>
<dbReference type="InterPro" id="IPR027417">
    <property type="entry name" value="P-loop_NTPase"/>
</dbReference>
<name>A0A0F9TT02_9ZZZZ</name>
<evidence type="ECO:0000313" key="1">
    <source>
        <dbReference type="EMBL" id="KKN52251.1"/>
    </source>
</evidence>
<evidence type="ECO:0008006" key="2">
    <source>
        <dbReference type="Google" id="ProtNLM"/>
    </source>
</evidence>
<dbReference type="SUPFAM" id="SSF52540">
    <property type="entry name" value="P-loop containing nucleoside triphosphate hydrolases"/>
    <property type="match status" value="1"/>
</dbReference>
<accession>A0A0F9TT02</accession>
<reference evidence="1" key="1">
    <citation type="journal article" date="2015" name="Nature">
        <title>Complex archaea that bridge the gap between prokaryotes and eukaryotes.</title>
        <authorList>
            <person name="Spang A."/>
            <person name="Saw J.H."/>
            <person name="Jorgensen S.L."/>
            <person name="Zaremba-Niedzwiedzka K."/>
            <person name="Martijn J."/>
            <person name="Lind A.E."/>
            <person name="van Eijk R."/>
            <person name="Schleper C."/>
            <person name="Guy L."/>
            <person name="Ettema T.J."/>
        </authorList>
    </citation>
    <scope>NUCLEOTIDE SEQUENCE</scope>
</reference>
<proteinExistence type="predicted"/>
<sequence length="192" mass="22467">MPYRKVIIGLGSGRCGTMSLQRLLNSQGNSKVTHENLPIPWDNEPDVAEQRIEELLELDADIIGDVGYYWLNHVERMLQAASNTKFICLKRKRQEVIESMWAFSRGLNVHPIKEWYRMYPRYDTDRKTAIGLMWDDYYIISERLQEKHPGQFRIWDTDALNSKTGVEAILDFVEIPKENQVVQVGIKLNKRI</sequence>
<dbReference type="AlphaFoldDB" id="A0A0F9TT02"/>
<comment type="caution">
    <text evidence="1">The sequence shown here is derived from an EMBL/GenBank/DDBJ whole genome shotgun (WGS) entry which is preliminary data.</text>
</comment>
<protein>
    <recommendedName>
        <fullName evidence="2">Sulfotransferase domain-containing protein</fullName>
    </recommendedName>
</protein>